<feature type="compositionally biased region" description="Acidic residues" evidence="5">
    <location>
        <begin position="319"/>
        <end position="370"/>
    </location>
</feature>
<dbReference type="InterPro" id="IPR016024">
    <property type="entry name" value="ARM-type_fold"/>
</dbReference>
<gene>
    <name evidence="7" type="ORF">DMC30DRAFT_449866</name>
</gene>
<keyword evidence="3" id="KW-0833">Ubl conjugation pathway</keyword>
<accession>A0A5C5FKL4</accession>
<dbReference type="InterPro" id="IPR013932">
    <property type="entry name" value="TATA-bd_TIP120"/>
</dbReference>
<dbReference type="EMBL" id="SOZI01000219">
    <property type="protein sequence ID" value="TNY17290.1"/>
    <property type="molecule type" value="Genomic_DNA"/>
</dbReference>
<name>A0A5C5FKL4_9BASI</name>
<evidence type="ECO:0000256" key="3">
    <source>
        <dbReference type="ARBA" id="ARBA00022786"/>
    </source>
</evidence>
<protein>
    <submittedName>
        <fullName evidence="7">Armadillo-type protein</fullName>
    </submittedName>
</protein>
<dbReference type="InterPro" id="IPR039852">
    <property type="entry name" value="CAND1/CAND2"/>
</dbReference>
<evidence type="ECO:0000259" key="6">
    <source>
        <dbReference type="Pfam" id="PF08623"/>
    </source>
</evidence>
<comment type="caution">
    <text evidence="7">The sequence shown here is derived from an EMBL/GenBank/DDBJ whole genome shotgun (WGS) entry which is preliminary data.</text>
</comment>
<dbReference type="GO" id="GO:0010265">
    <property type="term" value="P:SCF complex assembly"/>
    <property type="evidence" value="ECO:0007669"/>
    <property type="project" value="InterPro"/>
</dbReference>
<evidence type="ECO:0000256" key="5">
    <source>
        <dbReference type="SAM" id="MobiDB-lite"/>
    </source>
</evidence>
<evidence type="ECO:0000256" key="2">
    <source>
        <dbReference type="ARBA" id="ARBA00022737"/>
    </source>
</evidence>
<keyword evidence="2" id="KW-0677">Repeat</keyword>
<sequence>MAAKSSYQVQQHLTKLKNPDADLRFMALNDLANEARQQGFAIDDATEYQLVDNVLALVQDVNGEVKSVAVKTLATLVPFVAPARIQTIIDRLVHFTASKDEGVRDIASLGLKMVVANIAPDSPLASTCCTKLAPEVVKQLADPSSSAELVLDSLDLVSDVLSRFESTVRTLPALQQSVLKAATPLLSHGRAAVRKRTVATLAVLVPSAHSPALLDSLLDSTVLPSLQAAAADDDDRLRTSISLVGALARSAPAQVGPKAAALVPLVLRGADRDDDEGKEGVLQCLEAFVLRCPHDAAPHLSAVVDKATQLLRYDPNYAGDDDDDNDDVANNGGEDEEMGAASDDDDDDKDGAFGGDDDEFDADDFDDDDDTSWKVRRSATKLLTACIATRPDLLASFYTSVSPALVARFGDREETVRVEVWATYTALLRQTKAVTAAATRSPGAGAGAGGLAGGQSPRSHLKRKRSDSNAPTATATGGASMDVDASPLSQLHAQAPQVVRAIVRQLGLAKAVPTKQAGFTLLHHLVAVVDAGGAAAGAGAGAGGIESHVSQLVTRVEQALRTTEGGGLSGAATSLKIDVLAFVALVVRTHPVRVFADELGRLVPLVAECIEDRFNKIAAEAFSTAAALVRVLRPVEGGASSASSGLPRDQTQPFLAQLHGATMRKLGGSDADEDVKARGMTTLGVVVAHAGDSLPADDLDAALSFLRDRLANEVQRVTAVRTVALVAASASSASNAAPAIDAWAAQCLPDVAALLRKVHRPLKLAAFEALGALLSRVGPSLAPSSAASLLSDLAPLLDARGADVTLVPHALATLVALVHTGADDVATKVEHHALDRVVALAVSPLLSAAAGTATDGLVAFFEAYVRAPCGADGAQVVDRLVEAGAEADVAAVGVVARCVGAVVKEGEQQQGGTLAAKVVKEQEKVVKSSKASTNALILALLTLGEVGRIVDLSSHEATFAKIVDQFGAQSEDVRRSAAFAAGNIAVGNSAAFLPTILDLIQSDDKKRYLALQALKEVIVHSTPDALASTSDTLWTPLFDNCEAQEEGTRNVAADCLGQLTVINPAKYLPQLQARLSSSSHHTRATVIAALRFTFTNDSTTYDELLAPLIVEFFKLMHDSDLGVRRLALSSLNSAAHNKPYLVRTHLDTLLPELYAQTEVDESLIRMVEMGPFKHKVDDGLDIRKTAYECMHTLLDSCLDDIDLDAYLSRVVAGLGDEEEVKKLCYVMLAKMAHVAPTVVTQRLDETVPSFEQTLGIVLKDNAVKQEAERTLELQKSAVRCLALLNKLASPAATPKFSNFVDATVATGKMAAEFKESSRQTQVVAMDLD</sequence>
<keyword evidence="8" id="KW-1185">Reference proteome</keyword>
<reference evidence="7 8" key="1">
    <citation type="submission" date="2019-03" db="EMBL/GenBank/DDBJ databases">
        <title>Rhodosporidium diobovatum UCD-FST 08-225 genome sequencing, assembly, and annotation.</title>
        <authorList>
            <person name="Fakankun I.U."/>
            <person name="Fristensky B."/>
            <person name="Levin D.B."/>
        </authorList>
    </citation>
    <scope>NUCLEOTIDE SEQUENCE [LARGE SCALE GENOMIC DNA]</scope>
    <source>
        <strain evidence="7 8">UCD-FST 08-225</strain>
    </source>
</reference>
<proteinExistence type="inferred from homology"/>
<dbReference type="Pfam" id="PF08623">
    <property type="entry name" value="TIP120"/>
    <property type="match status" value="1"/>
</dbReference>
<dbReference type="PANTHER" id="PTHR12696">
    <property type="entry name" value="TIP120"/>
    <property type="match status" value="1"/>
</dbReference>
<evidence type="ECO:0000256" key="4">
    <source>
        <dbReference type="PROSITE-ProRule" id="PRU00103"/>
    </source>
</evidence>
<dbReference type="PROSITE" id="PS50077">
    <property type="entry name" value="HEAT_REPEAT"/>
    <property type="match status" value="1"/>
</dbReference>
<dbReference type="Gene3D" id="1.25.10.10">
    <property type="entry name" value="Leucine-rich Repeat Variant"/>
    <property type="match status" value="1"/>
</dbReference>
<dbReference type="InterPro" id="IPR011989">
    <property type="entry name" value="ARM-like"/>
</dbReference>
<feature type="domain" description="TATA-binding protein interacting (TIP20)" evidence="6">
    <location>
        <begin position="1141"/>
        <end position="1301"/>
    </location>
</feature>
<dbReference type="OrthoDB" id="6260732at2759"/>
<evidence type="ECO:0000256" key="1">
    <source>
        <dbReference type="ARBA" id="ARBA00007657"/>
    </source>
</evidence>
<dbReference type="STRING" id="5288.A0A5C5FKL4"/>
<feature type="compositionally biased region" description="Gly residues" evidence="5">
    <location>
        <begin position="444"/>
        <end position="453"/>
    </location>
</feature>
<dbReference type="Pfam" id="PF25782">
    <property type="entry name" value="TPR_CAND1"/>
    <property type="match status" value="1"/>
</dbReference>
<evidence type="ECO:0000313" key="8">
    <source>
        <dbReference type="Proteomes" id="UP000311382"/>
    </source>
</evidence>
<feature type="repeat" description="HEAT" evidence="4">
    <location>
        <begin position="50"/>
        <end position="87"/>
    </location>
</feature>
<feature type="region of interest" description="Disordered" evidence="5">
    <location>
        <begin position="439"/>
        <end position="483"/>
    </location>
</feature>
<feature type="region of interest" description="Disordered" evidence="5">
    <location>
        <begin position="314"/>
        <end position="371"/>
    </location>
</feature>
<evidence type="ECO:0000313" key="7">
    <source>
        <dbReference type="EMBL" id="TNY17290.1"/>
    </source>
</evidence>
<feature type="compositionally biased region" description="Polar residues" evidence="5">
    <location>
        <begin position="468"/>
        <end position="477"/>
    </location>
</feature>
<dbReference type="SUPFAM" id="SSF48371">
    <property type="entry name" value="ARM repeat"/>
    <property type="match status" value="1"/>
</dbReference>
<comment type="similarity">
    <text evidence="1">Belongs to the CAND family.</text>
</comment>
<dbReference type="Proteomes" id="UP000311382">
    <property type="component" value="Unassembled WGS sequence"/>
</dbReference>
<organism evidence="7 8">
    <name type="scientific">Rhodotorula diobovata</name>
    <dbReference type="NCBI Taxonomy" id="5288"/>
    <lineage>
        <taxon>Eukaryota</taxon>
        <taxon>Fungi</taxon>
        <taxon>Dikarya</taxon>
        <taxon>Basidiomycota</taxon>
        <taxon>Pucciniomycotina</taxon>
        <taxon>Microbotryomycetes</taxon>
        <taxon>Sporidiobolales</taxon>
        <taxon>Sporidiobolaceae</taxon>
        <taxon>Rhodotorula</taxon>
    </lineage>
</organism>
<dbReference type="InterPro" id="IPR021133">
    <property type="entry name" value="HEAT_type_2"/>
</dbReference>